<dbReference type="Proteomes" id="UP001162800">
    <property type="component" value="Chromosome"/>
</dbReference>
<dbReference type="RefSeq" id="WP_231041594.1">
    <property type="nucleotide sequence ID" value="NZ_CP106881.1"/>
</dbReference>
<dbReference type="PANTHER" id="PTHR37826">
    <property type="entry name" value="FLOTILLIN BAND_7_5 DOMAIN PROTEIN"/>
    <property type="match status" value="1"/>
</dbReference>
<feature type="region of interest" description="Disordered" evidence="1">
    <location>
        <begin position="282"/>
        <end position="311"/>
    </location>
</feature>
<reference evidence="4" key="1">
    <citation type="submission" date="2022-09" db="EMBL/GenBank/DDBJ databases">
        <title>The complete genome of Acidovorax sp. 5MLIR.</title>
        <authorList>
            <person name="Liu L."/>
            <person name="Yue J."/>
            <person name="Yang F."/>
            <person name="Yuan J."/>
            <person name="Li L."/>
        </authorList>
    </citation>
    <scope>NUCLEOTIDE SEQUENCE</scope>
    <source>
        <strain evidence="4">5MLIR</strain>
    </source>
</reference>
<feature type="domain" description="SPFH" evidence="3">
    <location>
        <begin position="27"/>
        <end position="236"/>
    </location>
</feature>
<evidence type="ECO:0000259" key="3">
    <source>
        <dbReference type="Pfam" id="PF13421"/>
    </source>
</evidence>
<dbReference type="SUPFAM" id="SSF117892">
    <property type="entry name" value="Band 7/SPFH domain"/>
    <property type="match status" value="1"/>
</dbReference>
<dbReference type="NCBIfam" id="TIGR01764">
    <property type="entry name" value="excise"/>
    <property type="match status" value="1"/>
</dbReference>
<feature type="domain" description="Helix-turn-helix" evidence="2">
    <location>
        <begin position="334"/>
        <end position="381"/>
    </location>
</feature>
<evidence type="ECO:0000313" key="5">
    <source>
        <dbReference type="Proteomes" id="UP001162800"/>
    </source>
</evidence>
<dbReference type="InterPro" id="IPR010093">
    <property type="entry name" value="SinI_DNA-bd"/>
</dbReference>
<dbReference type="Pfam" id="PF13421">
    <property type="entry name" value="Band_7_1"/>
    <property type="match status" value="1"/>
</dbReference>
<dbReference type="Pfam" id="PF12728">
    <property type="entry name" value="HTH_17"/>
    <property type="match status" value="1"/>
</dbReference>
<gene>
    <name evidence="4" type="ORF">M9799_10325</name>
</gene>
<proteinExistence type="predicted"/>
<dbReference type="InterPro" id="IPR036013">
    <property type="entry name" value="Band_7/SPFH_dom_sf"/>
</dbReference>
<protein>
    <submittedName>
        <fullName evidence="4">SPFH domain-containing protein</fullName>
    </submittedName>
</protein>
<evidence type="ECO:0000259" key="2">
    <source>
        <dbReference type="Pfam" id="PF12728"/>
    </source>
</evidence>
<organism evidence="4 5">
    <name type="scientific">Comamonas endophytica</name>
    <dbReference type="NCBI Taxonomy" id="2949090"/>
    <lineage>
        <taxon>Bacteria</taxon>
        <taxon>Pseudomonadati</taxon>
        <taxon>Pseudomonadota</taxon>
        <taxon>Betaproteobacteria</taxon>
        <taxon>Burkholderiales</taxon>
        <taxon>Comamonadaceae</taxon>
        <taxon>Comamonas</taxon>
    </lineage>
</organism>
<sequence length="382" mass="41297">MSLLNIITKQLIEVIEWTDDSRDTLSYRWPDQDKEIKNGAQLIVRESQQVQFVSEGQFADLFQPGRHTLTTQNVPILSTLQGWKYGFQSPFKCDIYYLNTRLFTGNKWGTANPVMLRDKDFGVVRIRAFGSYDFRIVEAPKFLREVAGTDQNFRLDEFADTMRSRIVSVFTEALAKAHVPVLDVATRYGDLGEALLQLINPAMREKYGLEISSFILENVSVPPEVEQAIDKRSSMGAIGNLNDYVKYQMGQAMGAGGEGAAAATMPATMAMGFGMAQEMMRGMQSQPAGTGAPGTGTASAPDPFSPAAAQAAQAPAAPAAAASAGAASAAALQVLTPEQVAQLLGVGLPDVMAEIESGQLKARRIGSSWRIAQGALDEYLRG</sequence>
<feature type="compositionally biased region" description="Low complexity" evidence="1">
    <location>
        <begin position="287"/>
        <end position="311"/>
    </location>
</feature>
<dbReference type="Gene3D" id="3.30.479.30">
    <property type="entry name" value="Band 7 domain"/>
    <property type="match status" value="1"/>
</dbReference>
<dbReference type="CDD" id="cd03408">
    <property type="entry name" value="SPFH_like_u1"/>
    <property type="match status" value="1"/>
</dbReference>
<evidence type="ECO:0000313" key="4">
    <source>
        <dbReference type="EMBL" id="UYG50497.1"/>
    </source>
</evidence>
<dbReference type="EMBL" id="CP106881">
    <property type="protein sequence ID" value="UYG50497.1"/>
    <property type="molecule type" value="Genomic_DNA"/>
</dbReference>
<evidence type="ECO:0000256" key="1">
    <source>
        <dbReference type="SAM" id="MobiDB-lite"/>
    </source>
</evidence>
<accession>A0ABY6G7V6</accession>
<dbReference type="InterPro" id="IPR041657">
    <property type="entry name" value="HTH_17"/>
</dbReference>
<dbReference type="PANTHER" id="PTHR37826:SF2">
    <property type="entry name" value="ZINC-RIBBON DOMAIN-CONTAINING PROTEIN"/>
    <property type="match status" value="1"/>
</dbReference>
<name>A0ABY6G7V6_9BURK</name>
<keyword evidence="5" id="KW-1185">Reference proteome</keyword>
<dbReference type="InterPro" id="IPR033880">
    <property type="entry name" value="SPFH_YdjI"/>
</dbReference>